<dbReference type="Proteomes" id="UP001243717">
    <property type="component" value="Unassembled WGS sequence"/>
</dbReference>
<dbReference type="SMART" id="SM00342">
    <property type="entry name" value="HTH_ARAC"/>
    <property type="match status" value="1"/>
</dbReference>
<keyword evidence="2" id="KW-0238">DNA-binding</keyword>
<evidence type="ECO:0000256" key="2">
    <source>
        <dbReference type="ARBA" id="ARBA00023125"/>
    </source>
</evidence>
<accession>A0ABU1AMU9</accession>
<dbReference type="PANTHER" id="PTHR43280:SF2">
    <property type="entry name" value="HTH-TYPE TRANSCRIPTIONAL REGULATOR EXSA"/>
    <property type="match status" value="1"/>
</dbReference>
<dbReference type="RefSeq" id="WP_308986567.1">
    <property type="nucleotide sequence ID" value="NZ_JARXIC010000047.1"/>
</dbReference>
<dbReference type="InterPro" id="IPR018771">
    <property type="entry name" value="PocR_dom"/>
</dbReference>
<dbReference type="Pfam" id="PF10114">
    <property type="entry name" value="PocR"/>
    <property type="match status" value="1"/>
</dbReference>
<proteinExistence type="predicted"/>
<keyword evidence="1" id="KW-0805">Transcription regulation</keyword>
<dbReference type="InterPro" id="IPR020449">
    <property type="entry name" value="Tscrpt_reg_AraC-type_HTH"/>
</dbReference>
<dbReference type="InterPro" id="IPR018062">
    <property type="entry name" value="HTH_AraC-typ_CS"/>
</dbReference>
<dbReference type="PROSITE" id="PS01124">
    <property type="entry name" value="HTH_ARAC_FAMILY_2"/>
    <property type="match status" value="1"/>
</dbReference>
<organism evidence="5 6">
    <name type="scientific">Thalassobacterium sedimentorum</name>
    <dbReference type="NCBI Taxonomy" id="3041258"/>
    <lineage>
        <taxon>Bacteria</taxon>
        <taxon>Pseudomonadati</taxon>
        <taxon>Verrucomicrobiota</taxon>
        <taxon>Opitutia</taxon>
        <taxon>Puniceicoccales</taxon>
        <taxon>Coraliomargaritaceae</taxon>
        <taxon>Thalassobacterium</taxon>
    </lineage>
</organism>
<dbReference type="Gene3D" id="1.10.10.60">
    <property type="entry name" value="Homeodomain-like"/>
    <property type="match status" value="2"/>
</dbReference>
<name>A0ABU1AMU9_9BACT</name>
<evidence type="ECO:0000259" key="4">
    <source>
        <dbReference type="PROSITE" id="PS01124"/>
    </source>
</evidence>
<dbReference type="EMBL" id="JARXIC010000047">
    <property type="protein sequence ID" value="MDQ8196119.1"/>
    <property type="molecule type" value="Genomic_DNA"/>
</dbReference>
<keyword evidence="3" id="KW-0804">Transcription</keyword>
<reference evidence="5 6" key="1">
    <citation type="submission" date="2023-04" db="EMBL/GenBank/DDBJ databases">
        <title>A novel bacteria isolated from coastal sediment.</title>
        <authorList>
            <person name="Liu X.-J."/>
            <person name="Du Z.-J."/>
        </authorList>
    </citation>
    <scope>NUCLEOTIDE SEQUENCE [LARGE SCALE GENOMIC DNA]</scope>
    <source>
        <strain evidence="5 6">SDUM461004</strain>
    </source>
</reference>
<gene>
    <name evidence="5" type="ORF">QEH59_16915</name>
</gene>
<sequence length="318" mass="36494">MLERLCRLVEEAGDLRVNFEDLTGITFDISELRLSSRFRMHTCDFCAHARESSIGHGDCIHNKILTNKLAKKRNEGFMGQCHLGVTDMVEPVFFCEREMGVFYYGSVLLEGTEGLARERIFRYCARRNFDPEPYLDQMKNLPRIHPDDVPVYLGRLKLLRDFMLNALKASGLPVARYRTEMNAQFLSNHHQFSQLVQSAMRYVHRNYEEELSIERIASELKCHPTYLSRSFKKNVGFGLAEYVKRVRIDHSIQLLAMGRFSVGEICYIVGFQDQSHFGKVFRSFVGVTPNAFRESCKSGRQPASLNLSSPLLSNVGSL</sequence>
<dbReference type="Pfam" id="PF12833">
    <property type="entry name" value="HTH_18"/>
    <property type="match status" value="1"/>
</dbReference>
<evidence type="ECO:0000256" key="3">
    <source>
        <dbReference type="ARBA" id="ARBA00023163"/>
    </source>
</evidence>
<feature type="domain" description="HTH araC/xylS-type" evidence="4">
    <location>
        <begin position="197"/>
        <end position="295"/>
    </location>
</feature>
<dbReference type="PRINTS" id="PR00032">
    <property type="entry name" value="HTHARAC"/>
</dbReference>
<dbReference type="PANTHER" id="PTHR43280">
    <property type="entry name" value="ARAC-FAMILY TRANSCRIPTIONAL REGULATOR"/>
    <property type="match status" value="1"/>
</dbReference>
<protein>
    <submittedName>
        <fullName evidence="5">Helix-turn-helix domain-containing protein</fullName>
    </submittedName>
</protein>
<evidence type="ECO:0000313" key="6">
    <source>
        <dbReference type="Proteomes" id="UP001243717"/>
    </source>
</evidence>
<evidence type="ECO:0000313" key="5">
    <source>
        <dbReference type="EMBL" id="MDQ8196119.1"/>
    </source>
</evidence>
<dbReference type="InterPro" id="IPR018060">
    <property type="entry name" value="HTH_AraC"/>
</dbReference>
<dbReference type="InterPro" id="IPR009057">
    <property type="entry name" value="Homeodomain-like_sf"/>
</dbReference>
<dbReference type="PROSITE" id="PS00041">
    <property type="entry name" value="HTH_ARAC_FAMILY_1"/>
    <property type="match status" value="1"/>
</dbReference>
<evidence type="ECO:0000256" key="1">
    <source>
        <dbReference type="ARBA" id="ARBA00023015"/>
    </source>
</evidence>
<comment type="caution">
    <text evidence="5">The sequence shown here is derived from an EMBL/GenBank/DDBJ whole genome shotgun (WGS) entry which is preliminary data.</text>
</comment>
<keyword evidence="6" id="KW-1185">Reference proteome</keyword>
<dbReference type="SUPFAM" id="SSF46689">
    <property type="entry name" value="Homeodomain-like"/>
    <property type="match status" value="2"/>
</dbReference>